<evidence type="ECO:0000256" key="2">
    <source>
        <dbReference type="ARBA" id="ARBA00022723"/>
    </source>
</evidence>
<evidence type="ECO:0000256" key="1">
    <source>
        <dbReference type="ARBA" id="ARBA00007749"/>
    </source>
</evidence>
<gene>
    <name evidence="6" type="ORF">GCM10017083_53520</name>
</gene>
<feature type="domain" description="Metallo-beta-lactamase" evidence="5">
    <location>
        <begin position="59"/>
        <end position="268"/>
    </location>
</feature>
<dbReference type="RefSeq" id="WP_189995548.1">
    <property type="nucleotide sequence ID" value="NZ_BMZS01000016.1"/>
</dbReference>
<dbReference type="InterPro" id="IPR001279">
    <property type="entry name" value="Metallo-B-lactamas"/>
</dbReference>
<dbReference type="PANTHER" id="PTHR42978">
    <property type="entry name" value="QUORUM-QUENCHING LACTONASE YTNP-RELATED-RELATED"/>
    <property type="match status" value="1"/>
</dbReference>
<dbReference type="SUPFAM" id="SSF56281">
    <property type="entry name" value="Metallo-hydrolase/oxidoreductase"/>
    <property type="match status" value="1"/>
</dbReference>
<comment type="caution">
    <text evidence="6">The sequence shown here is derived from an EMBL/GenBank/DDBJ whole genome shotgun (WGS) entry which is preliminary data.</text>
</comment>
<keyword evidence="7" id="KW-1185">Reference proteome</keyword>
<dbReference type="GO" id="GO:0046872">
    <property type="term" value="F:metal ion binding"/>
    <property type="evidence" value="ECO:0007669"/>
    <property type="project" value="UniProtKB-KW"/>
</dbReference>
<dbReference type="GO" id="GO:0016787">
    <property type="term" value="F:hydrolase activity"/>
    <property type="evidence" value="ECO:0007669"/>
    <property type="project" value="UniProtKB-KW"/>
</dbReference>
<keyword evidence="2" id="KW-0479">Metal-binding</keyword>
<dbReference type="PANTHER" id="PTHR42978:SF6">
    <property type="entry name" value="QUORUM-QUENCHING LACTONASE YTNP-RELATED"/>
    <property type="match status" value="1"/>
</dbReference>
<name>A0A918XXJ8_9PROT</name>
<dbReference type="Gene3D" id="3.60.15.10">
    <property type="entry name" value="Ribonuclease Z/Hydroxyacylglutathione hydrolase-like"/>
    <property type="match status" value="1"/>
</dbReference>
<dbReference type="CDD" id="cd16277">
    <property type="entry name" value="metallo-hydrolase-like_MBL-fold"/>
    <property type="match status" value="1"/>
</dbReference>
<dbReference type="InterPro" id="IPR036866">
    <property type="entry name" value="RibonucZ/Hydroxyglut_hydro"/>
</dbReference>
<organism evidence="6 7">
    <name type="scientific">Thalassobaculum fulvum</name>
    <dbReference type="NCBI Taxonomy" id="1633335"/>
    <lineage>
        <taxon>Bacteria</taxon>
        <taxon>Pseudomonadati</taxon>
        <taxon>Pseudomonadota</taxon>
        <taxon>Alphaproteobacteria</taxon>
        <taxon>Rhodospirillales</taxon>
        <taxon>Thalassobaculaceae</taxon>
        <taxon>Thalassobaculum</taxon>
    </lineage>
</organism>
<reference evidence="6" key="1">
    <citation type="journal article" date="2014" name="Int. J. Syst. Evol. Microbiol.">
        <title>Complete genome sequence of Corynebacterium casei LMG S-19264T (=DSM 44701T), isolated from a smear-ripened cheese.</title>
        <authorList>
            <consortium name="US DOE Joint Genome Institute (JGI-PGF)"/>
            <person name="Walter F."/>
            <person name="Albersmeier A."/>
            <person name="Kalinowski J."/>
            <person name="Ruckert C."/>
        </authorList>
    </citation>
    <scope>NUCLEOTIDE SEQUENCE</scope>
    <source>
        <strain evidence="6">KCTC 42651</strain>
    </source>
</reference>
<dbReference type="Proteomes" id="UP000630353">
    <property type="component" value="Unassembled WGS sequence"/>
</dbReference>
<reference evidence="6" key="2">
    <citation type="submission" date="2020-09" db="EMBL/GenBank/DDBJ databases">
        <authorList>
            <person name="Sun Q."/>
            <person name="Kim S."/>
        </authorList>
    </citation>
    <scope>NUCLEOTIDE SEQUENCE</scope>
    <source>
        <strain evidence="6">KCTC 42651</strain>
    </source>
</reference>
<dbReference type="InterPro" id="IPR051013">
    <property type="entry name" value="MBL_superfamily_lactonases"/>
</dbReference>
<evidence type="ECO:0000259" key="5">
    <source>
        <dbReference type="SMART" id="SM00849"/>
    </source>
</evidence>
<protein>
    <submittedName>
        <fullName evidence="6">MBL fold metallo-hydrolase</fullName>
    </submittedName>
</protein>
<proteinExistence type="inferred from homology"/>
<accession>A0A918XXJ8</accession>
<evidence type="ECO:0000313" key="6">
    <source>
        <dbReference type="EMBL" id="GHD63370.1"/>
    </source>
</evidence>
<dbReference type="Pfam" id="PF00753">
    <property type="entry name" value="Lactamase_B"/>
    <property type="match status" value="1"/>
</dbReference>
<sequence length="292" mass="33287">MSLSFAVGDFRVDRILEQNLPFMDPLEFLPTLTRELLEENRHWLEPHALDPATGKLIFPMQSYLVRTGRHTILIDSCVGNHKHRPTRPNWHLKDDTAYMDALAKAGVGVGDVDFVMCTHLHPDHVGWNTRLENGRWVPTFPNARYVFSEKELAHWEARHADTPIPYMTDSVLPVVEAGRVVQVKSDHEFEFGIHLEPTPGHTVDHFAVHLSSNGRDAVMTGDMMHTPLQCRYPHLVALPDVDREQAVATRRAVMERYCDTDTLICTAHFPVPSIGHFVRHGDAFDFRYADLS</sequence>
<dbReference type="EMBL" id="BMZS01000016">
    <property type="protein sequence ID" value="GHD63370.1"/>
    <property type="molecule type" value="Genomic_DNA"/>
</dbReference>
<dbReference type="SMART" id="SM00849">
    <property type="entry name" value="Lactamase_B"/>
    <property type="match status" value="1"/>
</dbReference>
<evidence type="ECO:0000256" key="4">
    <source>
        <dbReference type="ARBA" id="ARBA00022833"/>
    </source>
</evidence>
<evidence type="ECO:0000256" key="3">
    <source>
        <dbReference type="ARBA" id="ARBA00022801"/>
    </source>
</evidence>
<keyword evidence="3" id="KW-0378">Hydrolase</keyword>
<comment type="similarity">
    <text evidence="1">Belongs to the metallo-beta-lactamase superfamily.</text>
</comment>
<evidence type="ECO:0000313" key="7">
    <source>
        <dbReference type="Proteomes" id="UP000630353"/>
    </source>
</evidence>
<keyword evidence="4" id="KW-0862">Zinc</keyword>
<dbReference type="AlphaFoldDB" id="A0A918XXJ8"/>